<dbReference type="GO" id="GO:0005506">
    <property type="term" value="F:iron ion binding"/>
    <property type="evidence" value="ECO:0007669"/>
    <property type="project" value="UniProtKB-UniRule"/>
</dbReference>
<dbReference type="NCBIfam" id="NF008753">
    <property type="entry name" value="PRK11788.1-1"/>
    <property type="match status" value="1"/>
</dbReference>
<dbReference type="InterPro" id="IPR011990">
    <property type="entry name" value="TPR-like_helical_dom_sf"/>
</dbReference>
<evidence type="ECO:0000256" key="2">
    <source>
        <dbReference type="ARBA" id="ARBA00022737"/>
    </source>
</evidence>
<dbReference type="PANTHER" id="PTHR45586:SF1">
    <property type="entry name" value="LIPOPOLYSACCHARIDE ASSEMBLY PROTEIN B"/>
    <property type="match status" value="1"/>
</dbReference>
<comment type="similarity">
    <text evidence="4">Belongs to the LapB family.</text>
</comment>
<evidence type="ECO:0000256" key="3">
    <source>
        <dbReference type="ARBA" id="ARBA00022803"/>
    </source>
</evidence>
<dbReference type="PROSITE" id="PS50005">
    <property type="entry name" value="TPR"/>
    <property type="match status" value="1"/>
</dbReference>
<dbReference type="NCBIfam" id="NF008757">
    <property type="entry name" value="PRK11788.1-5"/>
    <property type="match status" value="1"/>
</dbReference>
<protein>
    <recommendedName>
        <fullName evidence="4">Lipopolysaccharide assembly protein B</fullName>
    </recommendedName>
</protein>
<dbReference type="Gene3D" id="1.25.40.10">
    <property type="entry name" value="Tetratricopeptide repeat domain"/>
    <property type="match status" value="1"/>
</dbReference>
<keyword evidence="4" id="KW-0812">Transmembrane</keyword>
<feature type="binding site" evidence="4">
    <location>
        <position position="360"/>
    </location>
    <ligand>
        <name>Fe cation</name>
        <dbReference type="ChEBI" id="CHEBI:24875"/>
    </ligand>
</feature>
<organism evidence="7 8">
    <name type="scientific">Gallaecimonas xiamenensis 3-C-1</name>
    <dbReference type="NCBI Taxonomy" id="745411"/>
    <lineage>
        <taxon>Bacteria</taxon>
        <taxon>Pseudomonadati</taxon>
        <taxon>Pseudomonadota</taxon>
        <taxon>Gammaproteobacteria</taxon>
        <taxon>Enterobacterales</taxon>
        <taxon>Gallaecimonadaceae</taxon>
        <taxon>Gallaecimonas</taxon>
    </lineage>
</organism>
<dbReference type="InterPro" id="IPR041166">
    <property type="entry name" value="Rubredoxin_2"/>
</dbReference>
<evidence type="ECO:0000256" key="1">
    <source>
        <dbReference type="ARBA" id="ARBA00022723"/>
    </source>
</evidence>
<dbReference type="OrthoDB" id="507476at2"/>
<comment type="subcellular location">
    <subcellularLocation>
        <location evidence="4">Cell inner membrane</location>
        <topology evidence="4">Single-pass membrane protein</topology>
        <orientation evidence="4">Cytoplasmic side</orientation>
    </subcellularLocation>
</comment>
<dbReference type="InterPro" id="IPR051012">
    <property type="entry name" value="CellSynth/LPSAsmb/PSIAsmb"/>
</dbReference>
<dbReference type="GO" id="GO:0008653">
    <property type="term" value="P:lipopolysaccharide metabolic process"/>
    <property type="evidence" value="ECO:0007669"/>
    <property type="project" value="InterPro"/>
</dbReference>
<evidence type="ECO:0000313" key="8">
    <source>
        <dbReference type="Proteomes" id="UP000006755"/>
    </source>
</evidence>
<comment type="function">
    <text evidence="4">Modulates cellular lipopolysaccharide (LPS) levels by regulating LpxC, which is involved in lipid A biosynthesis. May act by modulating the proteolytic activity of FtsH towards LpxC. May also coordinate assembly of proteins involved in LPS synthesis at the plasma membrane.</text>
</comment>
<keyword evidence="2 4" id="KW-0677">Repeat</keyword>
<feature type="binding site" evidence="4">
    <location>
        <position position="371"/>
    </location>
    <ligand>
        <name>Fe cation</name>
        <dbReference type="ChEBI" id="CHEBI:24875"/>
    </ligand>
</feature>
<keyword evidence="4" id="KW-0997">Cell inner membrane</keyword>
<dbReference type="GO" id="GO:0046890">
    <property type="term" value="P:regulation of lipid biosynthetic process"/>
    <property type="evidence" value="ECO:0007669"/>
    <property type="project" value="UniProtKB-UniRule"/>
</dbReference>
<gene>
    <name evidence="4" type="primary">lapB</name>
    <name evidence="7" type="ORF">B3C1_03795</name>
</gene>
<name>K2J1A2_9GAMM</name>
<feature type="binding site" evidence="4">
    <location>
        <position position="374"/>
    </location>
    <ligand>
        <name>Fe cation</name>
        <dbReference type="ChEBI" id="CHEBI:24875"/>
    </ligand>
</feature>
<dbReference type="HAMAP" id="MF_00994">
    <property type="entry name" value="LPS_assembly_LapB"/>
    <property type="match status" value="1"/>
</dbReference>
<dbReference type="AlphaFoldDB" id="K2J1A2"/>
<evidence type="ECO:0000256" key="5">
    <source>
        <dbReference type="PROSITE-ProRule" id="PRU00339"/>
    </source>
</evidence>
<dbReference type="NCBIfam" id="NF008756">
    <property type="entry name" value="PRK11788.1-4"/>
    <property type="match status" value="1"/>
</dbReference>
<dbReference type="Pfam" id="PF14559">
    <property type="entry name" value="TPR_19"/>
    <property type="match status" value="1"/>
</dbReference>
<dbReference type="GO" id="GO:0009898">
    <property type="term" value="C:cytoplasmic side of plasma membrane"/>
    <property type="evidence" value="ECO:0007669"/>
    <property type="project" value="UniProtKB-UniRule"/>
</dbReference>
<dbReference type="Pfam" id="PF13176">
    <property type="entry name" value="TPR_7"/>
    <property type="match status" value="1"/>
</dbReference>
<feature type="topological domain" description="Cytoplasmic" evidence="4">
    <location>
        <begin position="21"/>
        <end position="389"/>
    </location>
</feature>
<comment type="caution">
    <text evidence="7">The sequence shown here is derived from an EMBL/GenBank/DDBJ whole genome shotgun (WGS) entry which is preliminary data.</text>
</comment>
<feature type="binding site" evidence="4">
    <location>
        <position position="357"/>
    </location>
    <ligand>
        <name>Fe cation</name>
        <dbReference type="ChEBI" id="CHEBI:24875"/>
    </ligand>
</feature>
<dbReference type="STRING" id="745411.B3C1_03795"/>
<dbReference type="PATRIC" id="fig|745411.4.peg.748"/>
<dbReference type="Proteomes" id="UP000006755">
    <property type="component" value="Unassembled WGS sequence"/>
</dbReference>
<feature type="domain" description="LapB rubredoxin metal binding" evidence="6">
    <location>
        <begin position="355"/>
        <end position="382"/>
    </location>
</feature>
<reference evidence="7 8" key="1">
    <citation type="journal article" date="2012" name="J. Bacteriol.">
        <title>Genome Sequence of Gallaecimonas xiamenensis Type Strain 3-C-1.</title>
        <authorList>
            <person name="Lai Q."/>
            <person name="Wang L."/>
            <person name="Wang W."/>
            <person name="Shao Z."/>
        </authorList>
    </citation>
    <scope>NUCLEOTIDE SEQUENCE [LARGE SCALE GENOMIC DNA]</scope>
    <source>
        <strain evidence="7 8">3-C-1</strain>
    </source>
</reference>
<dbReference type="PANTHER" id="PTHR45586">
    <property type="entry name" value="TPR REPEAT-CONTAINING PROTEIN PA4667"/>
    <property type="match status" value="1"/>
</dbReference>
<dbReference type="RefSeq" id="WP_008483027.1">
    <property type="nucleotide sequence ID" value="NZ_AMRI01000004.1"/>
</dbReference>
<dbReference type="Pfam" id="PF18073">
    <property type="entry name" value="Zn_ribbon_LapB"/>
    <property type="match status" value="1"/>
</dbReference>
<keyword evidence="4" id="KW-0408">Iron</keyword>
<dbReference type="InterPro" id="IPR030865">
    <property type="entry name" value="LapB"/>
</dbReference>
<keyword evidence="4" id="KW-1133">Transmembrane helix</keyword>
<evidence type="ECO:0000313" key="7">
    <source>
        <dbReference type="EMBL" id="EKE76686.1"/>
    </source>
</evidence>
<keyword evidence="4" id="KW-1003">Cell membrane</keyword>
<keyword evidence="3 4" id="KW-0802">TPR repeat</keyword>
<dbReference type="eggNOG" id="COG2956">
    <property type="taxonomic scope" value="Bacteria"/>
</dbReference>
<dbReference type="SUPFAM" id="SSF48452">
    <property type="entry name" value="TPR-like"/>
    <property type="match status" value="1"/>
</dbReference>
<proteinExistence type="inferred from homology"/>
<dbReference type="EMBL" id="AMRI01000004">
    <property type="protein sequence ID" value="EKE76686.1"/>
    <property type="molecule type" value="Genomic_DNA"/>
</dbReference>
<keyword evidence="1 4" id="KW-0479">Metal-binding</keyword>
<evidence type="ECO:0000259" key="6">
    <source>
        <dbReference type="Pfam" id="PF18073"/>
    </source>
</evidence>
<dbReference type="InterPro" id="IPR019734">
    <property type="entry name" value="TPR_rpt"/>
</dbReference>
<keyword evidence="4" id="KW-0472">Membrane</keyword>
<keyword evidence="8" id="KW-1185">Reference proteome</keyword>
<accession>K2J1A2</accession>
<feature type="repeat" description="TPR" evidence="5">
    <location>
        <begin position="214"/>
        <end position="247"/>
    </location>
</feature>
<sequence length="389" mass="44257">MVELLFLLLPIAAGYGWYMGRRSVRQEREVHRNRLSQRYFKGLNFLLSDQPDKAVDLFIDMLAVDAETLETHMALGNLFRRRGEVDRAIRIHQNLVARPSISEDDRRLAMMELGQDFMVAGLYDRAENIFDELKDDPDHRQQAQEQLLAIYQHTKDWHQAVKVAKAMGKDRPAAINRALGHFHCQLAELAQDKGKTGDAIKEYKKALDVDMGCTRAREGLAQLYRQANKLDDALAALVPVVSTDPDNTCEVLPLIADLFSRLGDSEGYREFLARAVIRDSGVSVVLALADLTQAQAGLDSAEDLMLDELKRHPTLKGFRRLIQYQREKVAEPSAKESLNLLAELVEQQIRIRPTYRCRHCGFSANKRYWLCPSCQQWGQIKPIRGLDGD</sequence>
<evidence type="ECO:0000256" key="4">
    <source>
        <dbReference type="HAMAP-Rule" id="MF_00994"/>
    </source>
</evidence>